<evidence type="ECO:0000256" key="3">
    <source>
        <dbReference type="ARBA" id="ARBA00022458"/>
    </source>
</evidence>
<dbReference type="SUPFAM" id="SSF52540">
    <property type="entry name" value="P-loop containing nucleoside triphosphate hydrolases"/>
    <property type="match status" value="1"/>
</dbReference>
<feature type="domain" description="ABC transporter" evidence="6">
    <location>
        <begin position="2"/>
        <end position="232"/>
    </location>
</feature>
<protein>
    <submittedName>
        <fullName evidence="7">ABC transporter</fullName>
    </submittedName>
</protein>
<evidence type="ECO:0000256" key="1">
    <source>
        <dbReference type="ARBA" id="ARBA00005417"/>
    </source>
</evidence>
<keyword evidence="8" id="KW-1185">Reference proteome</keyword>
<dbReference type="GO" id="GO:0005524">
    <property type="term" value="F:ATP binding"/>
    <property type="evidence" value="ECO:0007669"/>
    <property type="project" value="UniProtKB-KW"/>
</dbReference>
<dbReference type="InterPro" id="IPR027417">
    <property type="entry name" value="P-loop_NTPase"/>
</dbReference>
<evidence type="ECO:0000256" key="4">
    <source>
        <dbReference type="ARBA" id="ARBA00022741"/>
    </source>
</evidence>
<dbReference type="PANTHER" id="PTHR42711:SF5">
    <property type="entry name" value="ABC TRANSPORTER ATP-BINDING PROTEIN NATA"/>
    <property type="match status" value="1"/>
</dbReference>
<dbReference type="InterPro" id="IPR003439">
    <property type="entry name" value="ABC_transporter-like_ATP-bd"/>
</dbReference>
<dbReference type="InterPro" id="IPR050763">
    <property type="entry name" value="ABC_transporter_ATP-binding"/>
</dbReference>
<dbReference type="AlphaFoldDB" id="A0A919ATB9"/>
<name>A0A919ATB9_9PROT</name>
<keyword evidence="3" id="KW-0536">Nodulation</keyword>
<sequence length="239" mass="25971">MISVHGLKKSFGDLIAISDVSFGFDKGEIVALLGGNGSGKSTSINIMTGLMIPDEGHVSVQGLDPFKNPIDAKKKLGVFPDKAGLYPNLTVREHLQFFGHLQGMTGKTLKTAIDRTVRMLEMEDIIDRRTKGFSHGQTVKTALGRAMVHGPDYLILDEPTRGLDVYAVRQLRHLLMRLRDNGTGILFSSHVMQEVSLLANRVAVIADGKVCAEETPDALIAETGADTLEDAFMIKVGLK</sequence>
<reference evidence="7" key="1">
    <citation type="journal article" date="2014" name="Int. J. Syst. Evol. Microbiol.">
        <title>Complete genome sequence of Corynebacterium casei LMG S-19264T (=DSM 44701T), isolated from a smear-ripened cheese.</title>
        <authorList>
            <consortium name="US DOE Joint Genome Institute (JGI-PGF)"/>
            <person name="Walter F."/>
            <person name="Albersmeier A."/>
            <person name="Kalinowski J."/>
            <person name="Ruckert C."/>
        </authorList>
    </citation>
    <scope>NUCLEOTIDE SEQUENCE</scope>
    <source>
        <strain evidence="7">KCTC 42590</strain>
    </source>
</reference>
<dbReference type="InterPro" id="IPR003593">
    <property type="entry name" value="AAA+_ATPase"/>
</dbReference>
<reference evidence="7" key="2">
    <citation type="submission" date="2020-09" db="EMBL/GenBank/DDBJ databases">
        <authorList>
            <person name="Sun Q."/>
            <person name="Kim S."/>
        </authorList>
    </citation>
    <scope>NUCLEOTIDE SEQUENCE</scope>
    <source>
        <strain evidence="7">KCTC 42590</strain>
    </source>
</reference>
<dbReference type="GO" id="GO:0016887">
    <property type="term" value="F:ATP hydrolysis activity"/>
    <property type="evidence" value="ECO:0007669"/>
    <property type="project" value="InterPro"/>
</dbReference>
<keyword evidence="2" id="KW-0813">Transport</keyword>
<proteinExistence type="inferred from homology"/>
<organism evidence="7 8">
    <name type="scientific">Kordiimonas sediminis</name>
    <dbReference type="NCBI Taxonomy" id="1735581"/>
    <lineage>
        <taxon>Bacteria</taxon>
        <taxon>Pseudomonadati</taxon>
        <taxon>Pseudomonadota</taxon>
        <taxon>Alphaproteobacteria</taxon>
        <taxon>Kordiimonadales</taxon>
        <taxon>Kordiimonadaceae</taxon>
        <taxon>Kordiimonas</taxon>
    </lineage>
</organism>
<evidence type="ECO:0000313" key="7">
    <source>
        <dbReference type="EMBL" id="GHF24564.1"/>
    </source>
</evidence>
<dbReference type="EMBL" id="BNCI01000002">
    <property type="protein sequence ID" value="GHF24564.1"/>
    <property type="molecule type" value="Genomic_DNA"/>
</dbReference>
<dbReference type="PROSITE" id="PS50893">
    <property type="entry name" value="ABC_TRANSPORTER_2"/>
    <property type="match status" value="1"/>
</dbReference>
<dbReference type="RefSeq" id="WP_191252344.1">
    <property type="nucleotide sequence ID" value="NZ_BNCI01000002.1"/>
</dbReference>
<dbReference type="SMART" id="SM00382">
    <property type="entry name" value="AAA"/>
    <property type="match status" value="1"/>
</dbReference>
<dbReference type="Pfam" id="PF00005">
    <property type="entry name" value="ABC_tran"/>
    <property type="match status" value="1"/>
</dbReference>
<keyword evidence="4" id="KW-0547">Nucleotide-binding</keyword>
<accession>A0A919ATB9</accession>
<keyword evidence="5" id="KW-0067">ATP-binding</keyword>
<evidence type="ECO:0000259" key="6">
    <source>
        <dbReference type="PROSITE" id="PS50893"/>
    </source>
</evidence>
<evidence type="ECO:0000256" key="5">
    <source>
        <dbReference type="ARBA" id="ARBA00022840"/>
    </source>
</evidence>
<dbReference type="Proteomes" id="UP000630923">
    <property type="component" value="Unassembled WGS sequence"/>
</dbReference>
<evidence type="ECO:0000313" key="8">
    <source>
        <dbReference type="Proteomes" id="UP000630923"/>
    </source>
</evidence>
<evidence type="ECO:0000256" key="2">
    <source>
        <dbReference type="ARBA" id="ARBA00022448"/>
    </source>
</evidence>
<comment type="caution">
    <text evidence="7">The sequence shown here is derived from an EMBL/GenBank/DDBJ whole genome shotgun (WGS) entry which is preliminary data.</text>
</comment>
<gene>
    <name evidence="7" type="primary">natA</name>
    <name evidence="7" type="ORF">GCM10017044_19040</name>
</gene>
<comment type="similarity">
    <text evidence="1">Belongs to the ABC transporter superfamily.</text>
</comment>
<dbReference type="PANTHER" id="PTHR42711">
    <property type="entry name" value="ABC TRANSPORTER ATP-BINDING PROTEIN"/>
    <property type="match status" value="1"/>
</dbReference>
<dbReference type="Gene3D" id="3.40.50.300">
    <property type="entry name" value="P-loop containing nucleotide triphosphate hydrolases"/>
    <property type="match status" value="1"/>
</dbReference>